<dbReference type="KEGG" id="cci:CC1G_14070"/>
<dbReference type="Proteomes" id="UP000001861">
    <property type="component" value="Unassembled WGS sequence"/>
</dbReference>
<comment type="caution">
    <text evidence="1">The sequence shown here is derived from an EMBL/GenBank/DDBJ whole genome shotgun (WGS) entry which is preliminary data.</text>
</comment>
<keyword evidence="2" id="KW-1185">Reference proteome</keyword>
<evidence type="ECO:0000313" key="1">
    <source>
        <dbReference type="EMBL" id="EFI28044.1"/>
    </source>
</evidence>
<dbReference type="RefSeq" id="XP_002911538.1">
    <property type="nucleotide sequence ID" value="XM_002911492.1"/>
</dbReference>
<dbReference type="EMBL" id="AACS02000003">
    <property type="protein sequence ID" value="EFI28044.1"/>
    <property type="molecule type" value="Genomic_DNA"/>
</dbReference>
<dbReference type="VEuPathDB" id="FungiDB:CC1G_14070"/>
<name>D6RL43_COPC7</name>
<evidence type="ECO:0000313" key="2">
    <source>
        <dbReference type="Proteomes" id="UP000001861"/>
    </source>
</evidence>
<gene>
    <name evidence="1" type="ORF">CC1G_14070</name>
</gene>
<reference evidence="1 2" key="1">
    <citation type="journal article" date="2010" name="Proc. Natl. Acad. Sci. U.S.A.">
        <title>Insights into evolution of multicellular fungi from the assembled chromosomes of the mushroom Coprinopsis cinerea (Coprinus cinereus).</title>
        <authorList>
            <person name="Stajich J.E."/>
            <person name="Wilke S.K."/>
            <person name="Ahren D."/>
            <person name="Au C.H."/>
            <person name="Birren B.W."/>
            <person name="Borodovsky M."/>
            <person name="Burns C."/>
            <person name="Canback B."/>
            <person name="Casselton L.A."/>
            <person name="Cheng C.K."/>
            <person name="Deng J."/>
            <person name="Dietrich F.S."/>
            <person name="Fargo D.C."/>
            <person name="Farman M.L."/>
            <person name="Gathman A.C."/>
            <person name="Goldberg J."/>
            <person name="Guigo R."/>
            <person name="Hoegger P.J."/>
            <person name="Hooker J.B."/>
            <person name="Huggins A."/>
            <person name="James T.Y."/>
            <person name="Kamada T."/>
            <person name="Kilaru S."/>
            <person name="Kodira C."/>
            <person name="Kues U."/>
            <person name="Kupfer D."/>
            <person name="Kwan H.S."/>
            <person name="Lomsadze A."/>
            <person name="Li W."/>
            <person name="Lilly W.W."/>
            <person name="Ma L.J."/>
            <person name="Mackey A.J."/>
            <person name="Manning G."/>
            <person name="Martin F."/>
            <person name="Muraguchi H."/>
            <person name="Natvig D.O."/>
            <person name="Palmerini H."/>
            <person name="Ramesh M.A."/>
            <person name="Rehmeyer C.J."/>
            <person name="Roe B.A."/>
            <person name="Shenoy N."/>
            <person name="Stanke M."/>
            <person name="Ter-Hovhannisyan V."/>
            <person name="Tunlid A."/>
            <person name="Velagapudi R."/>
            <person name="Vision T.J."/>
            <person name="Zeng Q."/>
            <person name="Zolan M.E."/>
            <person name="Pukkila P.J."/>
        </authorList>
    </citation>
    <scope>NUCLEOTIDE SEQUENCE [LARGE SCALE GENOMIC DNA]</scope>
    <source>
        <strain evidence="2">Okayama-7 / 130 / ATCC MYA-4618 / FGSC 9003</strain>
    </source>
</reference>
<sequence>MSDSPLWPISARHKRTNLEYGKWITAQCKAGTEVRVGDPVSSLVWITALGDDFSANSTG</sequence>
<dbReference type="GeneID" id="9379029"/>
<dbReference type="InParanoid" id="D6RL43"/>
<accession>D6RL43</accession>
<dbReference type="AlphaFoldDB" id="D6RL43"/>
<organism evidence="1 2">
    <name type="scientific">Coprinopsis cinerea (strain Okayama-7 / 130 / ATCC MYA-4618 / FGSC 9003)</name>
    <name type="common">Inky cap fungus</name>
    <name type="synonym">Hormographiella aspergillata</name>
    <dbReference type="NCBI Taxonomy" id="240176"/>
    <lineage>
        <taxon>Eukaryota</taxon>
        <taxon>Fungi</taxon>
        <taxon>Dikarya</taxon>
        <taxon>Basidiomycota</taxon>
        <taxon>Agaricomycotina</taxon>
        <taxon>Agaricomycetes</taxon>
        <taxon>Agaricomycetidae</taxon>
        <taxon>Agaricales</taxon>
        <taxon>Agaricineae</taxon>
        <taxon>Psathyrellaceae</taxon>
        <taxon>Coprinopsis</taxon>
    </lineage>
</organism>
<protein>
    <submittedName>
        <fullName evidence="1">Uncharacterized protein</fullName>
    </submittedName>
</protein>
<dbReference type="HOGENOM" id="CLU_2960658_0_0_1"/>
<proteinExistence type="predicted"/>